<sequence length="285" mass="31132">MTTKKRGQNPGLNPWPRPRRLLPWTLGRLPPDLASAPAPIDEEDNENNRENPQADRAESNRSNEDNAAQAGGTSALPSLKDHLPSSLSDNEPAYKSYHKNVMNRGESPPAGIRMPRVWRCGKHIERPSRRLRCRFVVHAAGEASNNTLPLQYPVLGTLLVVLVERGSAKQPTAAAVTKWQWHGGSSGLPLLALMTDLERPQQVSQFGRERVVGAAMASTRAVIAAGRWQHIAQDMNSSKRGPIRGQTCWRVPTSVVVGYEVLLLRGANAVFGTSAATQIGCTFCL</sequence>
<feature type="region of interest" description="Disordered" evidence="1">
    <location>
        <begin position="1"/>
        <end position="93"/>
    </location>
</feature>
<feature type="compositionally biased region" description="Low complexity" evidence="1">
    <location>
        <begin position="21"/>
        <end position="31"/>
    </location>
</feature>
<dbReference type="Proteomes" id="UP000186817">
    <property type="component" value="Unassembled WGS sequence"/>
</dbReference>
<feature type="compositionally biased region" description="Basic and acidic residues" evidence="1">
    <location>
        <begin position="46"/>
        <end position="64"/>
    </location>
</feature>
<evidence type="ECO:0000313" key="3">
    <source>
        <dbReference type="Proteomes" id="UP000186817"/>
    </source>
</evidence>
<evidence type="ECO:0000313" key="2">
    <source>
        <dbReference type="EMBL" id="OLQ14052.1"/>
    </source>
</evidence>
<evidence type="ECO:0000256" key="1">
    <source>
        <dbReference type="SAM" id="MobiDB-lite"/>
    </source>
</evidence>
<dbReference type="AlphaFoldDB" id="A0A1Q9F369"/>
<gene>
    <name evidence="2" type="ORF">AK812_SmicGene1874</name>
</gene>
<comment type="caution">
    <text evidence="2">The sequence shown here is derived from an EMBL/GenBank/DDBJ whole genome shotgun (WGS) entry which is preliminary data.</text>
</comment>
<organism evidence="2 3">
    <name type="scientific">Symbiodinium microadriaticum</name>
    <name type="common">Dinoflagellate</name>
    <name type="synonym">Zooxanthella microadriatica</name>
    <dbReference type="NCBI Taxonomy" id="2951"/>
    <lineage>
        <taxon>Eukaryota</taxon>
        <taxon>Sar</taxon>
        <taxon>Alveolata</taxon>
        <taxon>Dinophyceae</taxon>
        <taxon>Suessiales</taxon>
        <taxon>Symbiodiniaceae</taxon>
        <taxon>Symbiodinium</taxon>
    </lineage>
</organism>
<dbReference type="EMBL" id="LSRX01000020">
    <property type="protein sequence ID" value="OLQ14052.1"/>
    <property type="molecule type" value="Genomic_DNA"/>
</dbReference>
<protein>
    <submittedName>
        <fullName evidence="2">Uncharacterized protein</fullName>
    </submittedName>
</protein>
<keyword evidence="3" id="KW-1185">Reference proteome</keyword>
<name>A0A1Q9F369_SYMMI</name>
<proteinExistence type="predicted"/>
<reference evidence="2 3" key="1">
    <citation type="submission" date="2016-02" db="EMBL/GenBank/DDBJ databases">
        <title>Genome analysis of coral dinoflagellate symbionts highlights evolutionary adaptations to a symbiotic lifestyle.</title>
        <authorList>
            <person name="Aranda M."/>
            <person name="Li Y."/>
            <person name="Liew Y.J."/>
            <person name="Baumgarten S."/>
            <person name="Simakov O."/>
            <person name="Wilson M."/>
            <person name="Piel J."/>
            <person name="Ashoor H."/>
            <person name="Bougouffa S."/>
            <person name="Bajic V.B."/>
            <person name="Ryu T."/>
            <person name="Ravasi T."/>
            <person name="Bayer T."/>
            <person name="Micklem G."/>
            <person name="Kim H."/>
            <person name="Bhak J."/>
            <person name="Lajeunesse T.C."/>
            <person name="Voolstra C.R."/>
        </authorList>
    </citation>
    <scope>NUCLEOTIDE SEQUENCE [LARGE SCALE GENOMIC DNA]</scope>
    <source>
        <strain evidence="2 3">CCMP2467</strain>
    </source>
</reference>
<accession>A0A1Q9F369</accession>